<sequence>MDPDSVKSTLSNLAFGNVIAAAARDLQKEMVVKDKAQAAPASHDEVDLDELLDDPELEKLHAERIAALKKEVEKREVLKRQGHGEYREITEGDFLGEVTGSEKVICHFYHHEFYRCKIMDKHLKSLAPVYVGTKFVKLDAENAPFFVAKLAIKTLPCVILFKKGIAADRLIGFQDLGGKDDFSTRALENILKMKGIIDEKKKDDDDEDDESESKNRRVRSSTAQDSDSD</sequence>
<proteinExistence type="predicted"/>
<feature type="region of interest" description="Disordered" evidence="1">
    <location>
        <begin position="200"/>
        <end position="229"/>
    </location>
</feature>
<dbReference type="EMBL" id="LWDX02037495">
    <property type="protein sequence ID" value="OEL25324.1"/>
    <property type="molecule type" value="Genomic_DNA"/>
</dbReference>
<dbReference type="PANTHER" id="PTHR21148">
    <property type="entry name" value="THIOREDOXIN DOMAIN-CONTAINING PROTEIN 9"/>
    <property type="match status" value="1"/>
</dbReference>
<name>A0A1E5VJS6_9POAL</name>
<dbReference type="InterPro" id="IPR013766">
    <property type="entry name" value="Thioredoxin_domain"/>
</dbReference>
<dbReference type="Pfam" id="PF00085">
    <property type="entry name" value="Thioredoxin"/>
    <property type="match status" value="1"/>
</dbReference>
<dbReference type="Gene3D" id="3.40.30.10">
    <property type="entry name" value="Glutaredoxin"/>
    <property type="match status" value="1"/>
</dbReference>
<evidence type="ECO:0000259" key="2">
    <source>
        <dbReference type="Pfam" id="PF00085"/>
    </source>
</evidence>
<dbReference type="Proteomes" id="UP000095767">
    <property type="component" value="Unassembled WGS sequence"/>
</dbReference>
<gene>
    <name evidence="3" type="ORF">BAE44_0013660</name>
</gene>
<dbReference type="AlphaFoldDB" id="A0A1E5VJS6"/>
<dbReference type="CDD" id="cd02989">
    <property type="entry name" value="Phd_like_TxnDC9"/>
    <property type="match status" value="1"/>
</dbReference>
<accession>A0A1E5VJS6</accession>
<evidence type="ECO:0000256" key="1">
    <source>
        <dbReference type="SAM" id="MobiDB-lite"/>
    </source>
</evidence>
<evidence type="ECO:0000313" key="3">
    <source>
        <dbReference type="EMBL" id="OEL25324.1"/>
    </source>
</evidence>
<evidence type="ECO:0000313" key="4">
    <source>
        <dbReference type="Proteomes" id="UP000095767"/>
    </source>
</evidence>
<dbReference type="OrthoDB" id="10257948at2759"/>
<organism evidence="3 4">
    <name type="scientific">Dichanthelium oligosanthes</name>
    <dbReference type="NCBI Taxonomy" id="888268"/>
    <lineage>
        <taxon>Eukaryota</taxon>
        <taxon>Viridiplantae</taxon>
        <taxon>Streptophyta</taxon>
        <taxon>Embryophyta</taxon>
        <taxon>Tracheophyta</taxon>
        <taxon>Spermatophyta</taxon>
        <taxon>Magnoliopsida</taxon>
        <taxon>Liliopsida</taxon>
        <taxon>Poales</taxon>
        <taxon>Poaceae</taxon>
        <taxon>PACMAD clade</taxon>
        <taxon>Panicoideae</taxon>
        <taxon>Panicodae</taxon>
        <taxon>Paniceae</taxon>
        <taxon>Dichantheliinae</taxon>
        <taxon>Dichanthelium</taxon>
    </lineage>
</organism>
<dbReference type="STRING" id="888268.A0A1E5VJS6"/>
<feature type="domain" description="Thioredoxin" evidence="2">
    <location>
        <begin position="88"/>
        <end position="173"/>
    </location>
</feature>
<dbReference type="SUPFAM" id="SSF52833">
    <property type="entry name" value="Thioredoxin-like"/>
    <property type="match status" value="1"/>
</dbReference>
<feature type="compositionally biased region" description="Polar residues" evidence="1">
    <location>
        <begin position="220"/>
        <end position="229"/>
    </location>
</feature>
<reference evidence="3 4" key="1">
    <citation type="submission" date="2016-09" db="EMBL/GenBank/DDBJ databases">
        <title>The draft genome of Dichanthelium oligosanthes: A C3 panicoid grass species.</title>
        <authorList>
            <person name="Studer A.J."/>
            <person name="Schnable J.C."/>
            <person name="Brutnell T.P."/>
        </authorList>
    </citation>
    <scope>NUCLEOTIDE SEQUENCE [LARGE SCALE GENOMIC DNA]</scope>
    <source>
        <strain evidence="4">cv. Kellogg 1175</strain>
        <tissue evidence="3">Leaf</tissue>
    </source>
</reference>
<protein>
    <submittedName>
        <fullName evidence="3">Thioredoxin domain-containing protein PLP3B</fullName>
    </submittedName>
</protein>
<dbReference type="InterPro" id="IPR036249">
    <property type="entry name" value="Thioredoxin-like_sf"/>
</dbReference>
<keyword evidence="4" id="KW-1185">Reference proteome</keyword>
<comment type="caution">
    <text evidence="3">The sequence shown here is derived from an EMBL/GenBank/DDBJ whole genome shotgun (WGS) entry which is preliminary data.</text>
</comment>